<feature type="chain" id="PRO_5045115296" description="Peptidoglycan-binding protein" evidence="1">
    <location>
        <begin position="25"/>
        <end position="205"/>
    </location>
</feature>
<sequence>MRLSPLPALLAAALLGLSAWPLQAHCDALDGPVVVAARKALAKGEAGPVLVWVKPDDEPQIRAAFARTLAVRALGTEAKDLADAYFFETLVRVHRAGEGAPYTGLKPAGLDLGPAIPAADKALASGDLKPVFDLMHGVLKPGLEARFKQARATRGQASADLAEGRQAVAAYVDFLHYVDGAYRAAAGGAHAETAEAPKAESHHQH</sequence>
<feature type="signal peptide" evidence="1">
    <location>
        <begin position="1"/>
        <end position="24"/>
    </location>
</feature>
<dbReference type="InterPro" id="IPR045613">
    <property type="entry name" value="DUF6448"/>
</dbReference>
<organism evidence="2 3">
    <name type="scientific">Geothrix oryzae</name>
    <dbReference type="NCBI Taxonomy" id="2927975"/>
    <lineage>
        <taxon>Bacteria</taxon>
        <taxon>Pseudomonadati</taxon>
        <taxon>Acidobacteriota</taxon>
        <taxon>Holophagae</taxon>
        <taxon>Holophagales</taxon>
        <taxon>Holophagaceae</taxon>
        <taxon>Geothrix</taxon>
    </lineage>
</organism>
<keyword evidence="1" id="KW-0732">Signal</keyword>
<name>A0ABM8DU22_9BACT</name>
<dbReference type="RefSeq" id="WP_286354264.1">
    <property type="nucleotide sequence ID" value="NZ_AP027079.1"/>
</dbReference>
<dbReference type="Pfam" id="PF20046">
    <property type="entry name" value="DUF6448"/>
    <property type="match status" value="1"/>
</dbReference>
<evidence type="ECO:0000313" key="2">
    <source>
        <dbReference type="EMBL" id="BDU70546.1"/>
    </source>
</evidence>
<dbReference type="Proteomes" id="UP001242010">
    <property type="component" value="Chromosome"/>
</dbReference>
<gene>
    <name evidence="2" type="ORF">GETHOR_26470</name>
</gene>
<evidence type="ECO:0008006" key="4">
    <source>
        <dbReference type="Google" id="ProtNLM"/>
    </source>
</evidence>
<dbReference type="EMBL" id="AP027079">
    <property type="protein sequence ID" value="BDU70546.1"/>
    <property type="molecule type" value="Genomic_DNA"/>
</dbReference>
<accession>A0ABM8DU22</accession>
<keyword evidence="3" id="KW-1185">Reference proteome</keyword>
<evidence type="ECO:0000256" key="1">
    <source>
        <dbReference type="SAM" id="SignalP"/>
    </source>
</evidence>
<reference evidence="3" key="1">
    <citation type="journal article" date="2023" name="Int. J. Syst. Evol. Microbiol.">
        <title>Mesoterricola silvestris gen. nov., sp. nov., Mesoterricola sediminis sp. nov., Geothrix oryzae sp. nov., Geothrix edaphica sp. nov., Geothrix rubra sp. nov., and Geothrix limicola sp. nov., six novel members of Acidobacteriota isolated from soils.</title>
        <authorList>
            <person name="Itoh H."/>
            <person name="Sugisawa Y."/>
            <person name="Mise K."/>
            <person name="Xu Z."/>
            <person name="Kuniyasu M."/>
            <person name="Ushijima N."/>
            <person name="Kawano K."/>
            <person name="Kobayashi E."/>
            <person name="Shiratori Y."/>
            <person name="Masuda Y."/>
            <person name="Senoo K."/>
        </authorList>
    </citation>
    <scope>NUCLEOTIDE SEQUENCE [LARGE SCALE GENOMIC DNA]</scope>
    <source>
        <strain evidence="3">Red222</strain>
    </source>
</reference>
<protein>
    <recommendedName>
        <fullName evidence="4">Peptidoglycan-binding protein</fullName>
    </recommendedName>
</protein>
<evidence type="ECO:0000313" key="3">
    <source>
        <dbReference type="Proteomes" id="UP001242010"/>
    </source>
</evidence>
<proteinExistence type="predicted"/>